<evidence type="ECO:0000313" key="11">
    <source>
        <dbReference type="Proteomes" id="UP000269410"/>
    </source>
</evidence>
<proteinExistence type="inferred from homology"/>
<dbReference type="Proteomes" id="UP000269410">
    <property type="component" value="Unassembled WGS sequence"/>
</dbReference>
<feature type="transmembrane region" description="Helical" evidence="7">
    <location>
        <begin position="287"/>
        <end position="320"/>
    </location>
</feature>
<name>A0A3M0Z0C2_9BACT</name>
<dbReference type="AlphaFoldDB" id="A0A3M0Z0C2"/>
<evidence type="ECO:0000256" key="6">
    <source>
        <dbReference type="ARBA" id="ARBA00038076"/>
    </source>
</evidence>
<keyword evidence="5 7" id="KW-0472">Membrane</keyword>
<dbReference type="InterPro" id="IPR025857">
    <property type="entry name" value="MacB_PCD"/>
</dbReference>
<comment type="similarity">
    <text evidence="6">Belongs to the ABC-4 integral membrane protein family.</text>
</comment>
<keyword evidence="3 7" id="KW-0812">Transmembrane</keyword>
<evidence type="ECO:0000256" key="4">
    <source>
        <dbReference type="ARBA" id="ARBA00022989"/>
    </source>
</evidence>
<comment type="subcellular location">
    <subcellularLocation>
        <location evidence="1">Cell membrane</location>
        <topology evidence="1">Multi-pass membrane protein</topology>
    </subcellularLocation>
</comment>
<feature type="transmembrane region" description="Helical" evidence="7">
    <location>
        <begin position="396"/>
        <end position="417"/>
    </location>
</feature>
<evidence type="ECO:0000259" key="9">
    <source>
        <dbReference type="Pfam" id="PF12704"/>
    </source>
</evidence>
<dbReference type="PANTHER" id="PTHR30572:SF4">
    <property type="entry name" value="ABC TRANSPORTER PERMEASE YTRF"/>
    <property type="match status" value="1"/>
</dbReference>
<dbReference type="Pfam" id="PF02687">
    <property type="entry name" value="FtsX"/>
    <property type="match status" value="1"/>
</dbReference>
<keyword evidence="2" id="KW-1003">Cell membrane</keyword>
<sequence>MNITDCISSSIKSLKSRKIRTFLTSFSVFVGVFIILVLISLSNGAQKLIISQITSQFDLKTIFVLRPGSLNINFFSTVAEEDKEDRRIIDLTALSKIRSLENIEFADPVLNIPSRKFEFKDQTFDSRVVNNAAGAGWDIKEGDKVVKQVYSGKYSNLQKDEIVLTKDLVDAYGKSYEDVVGQIVVLLDQPGIFGSQTRPIQPREYKVVGVIEKIRNFVYIISLQEALDTLSQKNGYQSVDEYISTVGYQSLYVKATEEQHVQDIADKIRQLGFDVSTLEDVLRVFNVLFSIVPLIFTLIGAIAVFVASIGIVNTMLMSVFERTREIGVLKAVGARNKDILLLFVTEAGLIGAFGGLAAILVSLIVMSAGNSIFAENIVPRLGISEVKSLFVNEPSLFLYTFLASLIVGIFAGLYPAIRASRLNPVDALRYE</sequence>
<feature type="transmembrane region" description="Helical" evidence="7">
    <location>
        <begin position="340"/>
        <end position="366"/>
    </location>
</feature>
<reference evidence="10 11" key="1">
    <citation type="submission" date="2018-10" db="EMBL/GenBank/DDBJ databases">
        <title>Thermophilic Lithotrophy and Phototrophy in an Intertidal, Iron-rich, Geothermal Spring.</title>
        <authorList>
            <person name="Ward L.M."/>
            <person name="Idei A."/>
            <person name="Nakagawa M."/>
            <person name="Ueno Y."/>
            <person name="Fischer W."/>
            <person name="Mcglynn S.E."/>
        </authorList>
    </citation>
    <scope>NUCLEOTIDE SEQUENCE [LARGE SCALE GENOMIC DNA]</scope>
    <source>
        <strain evidence="10">J137</strain>
    </source>
</reference>
<dbReference type="EMBL" id="RFKV01000083">
    <property type="protein sequence ID" value="RMD76926.1"/>
    <property type="molecule type" value="Genomic_DNA"/>
</dbReference>
<feature type="transmembrane region" description="Helical" evidence="7">
    <location>
        <begin position="21"/>
        <end position="41"/>
    </location>
</feature>
<gene>
    <name evidence="10" type="ORF">D6810_02585</name>
</gene>
<dbReference type="InterPro" id="IPR003838">
    <property type="entry name" value="ABC3_permease_C"/>
</dbReference>
<evidence type="ECO:0000259" key="8">
    <source>
        <dbReference type="Pfam" id="PF02687"/>
    </source>
</evidence>
<dbReference type="GO" id="GO:0022857">
    <property type="term" value="F:transmembrane transporter activity"/>
    <property type="evidence" value="ECO:0007669"/>
    <property type="project" value="TreeGrafter"/>
</dbReference>
<feature type="domain" description="MacB-like periplasmic core" evidence="9">
    <location>
        <begin position="21"/>
        <end position="271"/>
    </location>
</feature>
<evidence type="ECO:0000313" key="10">
    <source>
        <dbReference type="EMBL" id="RMD76926.1"/>
    </source>
</evidence>
<feature type="domain" description="ABC3 transporter permease C-terminal" evidence="8">
    <location>
        <begin position="298"/>
        <end position="424"/>
    </location>
</feature>
<evidence type="ECO:0000256" key="5">
    <source>
        <dbReference type="ARBA" id="ARBA00023136"/>
    </source>
</evidence>
<evidence type="ECO:0000256" key="2">
    <source>
        <dbReference type="ARBA" id="ARBA00022475"/>
    </source>
</evidence>
<evidence type="ECO:0000256" key="7">
    <source>
        <dbReference type="SAM" id="Phobius"/>
    </source>
</evidence>
<protein>
    <submittedName>
        <fullName evidence="10">ABC transporter permease</fullName>
    </submittedName>
</protein>
<keyword evidence="4 7" id="KW-1133">Transmembrane helix</keyword>
<dbReference type="PANTHER" id="PTHR30572">
    <property type="entry name" value="MEMBRANE COMPONENT OF TRANSPORTER-RELATED"/>
    <property type="match status" value="1"/>
</dbReference>
<dbReference type="GO" id="GO:0005886">
    <property type="term" value="C:plasma membrane"/>
    <property type="evidence" value="ECO:0007669"/>
    <property type="project" value="UniProtKB-SubCell"/>
</dbReference>
<accession>A0A3M0Z0C2</accession>
<organism evidence="10 11">
    <name type="scientific">Candidatus Dojkabacteria bacterium</name>
    <dbReference type="NCBI Taxonomy" id="2099670"/>
    <lineage>
        <taxon>Bacteria</taxon>
        <taxon>Candidatus Dojkabacteria</taxon>
    </lineage>
</organism>
<dbReference type="InterPro" id="IPR050250">
    <property type="entry name" value="Macrolide_Exporter_MacB"/>
</dbReference>
<comment type="caution">
    <text evidence="10">The sequence shown here is derived from an EMBL/GenBank/DDBJ whole genome shotgun (WGS) entry which is preliminary data.</text>
</comment>
<evidence type="ECO:0000256" key="3">
    <source>
        <dbReference type="ARBA" id="ARBA00022692"/>
    </source>
</evidence>
<evidence type="ECO:0000256" key="1">
    <source>
        <dbReference type="ARBA" id="ARBA00004651"/>
    </source>
</evidence>
<dbReference type="Pfam" id="PF12704">
    <property type="entry name" value="MacB_PCD"/>
    <property type="match status" value="1"/>
</dbReference>